<dbReference type="InterPro" id="IPR022121">
    <property type="entry name" value="Peptidase_M73_camelysin"/>
</dbReference>
<feature type="signal peptide" evidence="1">
    <location>
        <begin position="1"/>
        <end position="26"/>
    </location>
</feature>
<dbReference type="EMBL" id="AP019695">
    <property type="protein sequence ID" value="BBK22421.1"/>
    <property type="molecule type" value="Genomic_DNA"/>
</dbReference>
<evidence type="ECO:0008006" key="4">
    <source>
        <dbReference type="Google" id="ProtNLM"/>
    </source>
</evidence>
<gene>
    <name evidence="2" type="ORF">Aargi30884_13240</name>
</gene>
<name>A0A6N4TIL2_9FIRM</name>
<sequence>MNKKKLTALVASLGLVACIGVGATLAYFTDSANTENTVTMGHVNIDLSEPIFSSENEGNAISNVMPNQRITKDPTILVKQDSQPAYIRAKIDIPELEGEAEEELLKGININSRWVKGENDYYYFQNIVNPGEEVKFFTKVTIPSTWNNDYVNKKFQINVTAEAIQADNFEPNRNDLNEISGWNGVNAETYTGPEFKN</sequence>
<proteinExistence type="predicted"/>
<evidence type="ECO:0000313" key="3">
    <source>
        <dbReference type="Proteomes" id="UP000464754"/>
    </source>
</evidence>
<accession>A0A6N4TIL2</accession>
<dbReference type="KEGG" id="aarg:Aargi30884_13240"/>
<dbReference type="NCBIfam" id="TIGR04088">
    <property type="entry name" value="cognate_SipW"/>
    <property type="match status" value="1"/>
</dbReference>
<dbReference type="Pfam" id="PF12389">
    <property type="entry name" value="Peptidase_M73"/>
    <property type="match status" value="1"/>
</dbReference>
<dbReference type="PROSITE" id="PS51257">
    <property type="entry name" value="PROKAR_LIPOPROTEIN"/>
    <property type="match status" value="1"/>
</dbReference>
<evidence type="ECO:0000313" key="2">
    <source>
        <dbReference type="EMBL" id="BBK22421.1"/>
    </source>
</evidence>
<keyword evidence="1" id="KW-0732">Signal</keyword>
<evidence type="ECO:0000256" key="1">
    <source>
        <dbReference type="SAM" id="SignalP"/>
    </source>
</evidence>
<dbReference type="Proteomes" id="UP000464754">
    <property type="component" value="Chromosome"/>
</dbReference>
<organism evidence="2 3">
    <name type="scientific">Amedibacterium intestinale</name>
    <dbReference type="NCBI Taxonomy" id="2583452"/>
    <lineage>
        <taxon>Bacteria</taxon>
        <taxon>Bacillati</taxon>
        <taxon>Bacillota</taxon>
        <taxon>Erysipelotrichia</taxon>
        <taxon>Erysipelotrichales</taxon>
        <taxon>Erysipelotrichaceae</taxon>
        <taxon>Amedibacterium</taxon>
    </lineage>
</organism>
<feature type="chain" id="PRO_5026986872" description="SipW-cognate class signal peptide" evidence="1">
    <location>
        <begin position="27"/>
        <end position="197"/>
    </location>
</feature>
<dbReference type="AlphaFoldDB" id="A0A6N4TIL2"/>
<reference evidence="3" key="1">
    <citation type="submission" date="2019-05" db="EMBL/GenBank/DDBJ databases">
        <title>Complete genome sequencing of Absiella argi strain JCM 30884.</title>
        <authorList>
            <person name="Sakamoto M."/>
            <person name="Murakami T."/>
            <person name="Mori H."/>
        </authorList>
    </citation>
    <scope>NUCLEOTIDE SEQUENCE [LARGE SCALE GENOMIC DNA]</scope>
    <source>
        <strain evidence="3">JCM 30884</strain>
    </source>
</reference>
<dbReference type="RefSeq" id="WP_118278033.1">
    <property type="nucleotide sequence ID" value="NZ_AP019695.1"/>
</dbReference>
<keyword evidence="3" id="KW-1185">Reference proteome</keyword>
<protein>
    <recommendedName>
        <fullName evidence="4">SipW-cognate class signal peptide</fullName>
    </recommendedName>
</protein>
<dbReference type="InterPro" id="IPR023833">
    <property type="entry name" value="Signal_pept_SipW-depend-type"/>
</dbReference>